<dbReference type="GO" id="GO:0032259">
    <property type="term" value="P:methylation"/>
    <property type="evidence" value="ECO:0007669"/>
    <property type="project" value="UniProtKB-KW"/>
</dbReference>
<dbReference type="RefSeq" id="WP_213499532.1">
    <property type="nucleotide sequence ID" value="NZ_CP054856.1"/>
</dbReference>
<evidence type="ECO:0000259" key="1">
    <source>
        <dbReference type="Pfam" id="PF08242"/>
    </source>
</evidence>
<evidence type="ECO:0000313" key="2">
    <source>
        <dbReference type="EMBL" id="QVM84197.1"/>
    </source>
</evidence>
<keyword evidence="2" id="KW-0808">Transferase</keyword>
<evidence type="ECO:0000313" key="3">
    <source>
        <dbReference type="Proteomes" id="UP000677126"/>
    </source>
</evidence>
<sequence>MRVRRDQIARAFSGAHGYEAHAPVQREVARALAARIAALDLPCDLRGLEIGCGTGFLTRELQAAHVTGDWLVTDLSPDMLARCRAALGESSGHRFAPLDGETGTPEGGPFDLLCSSLALQWFTDAPAALARMARWLAPGGHLVVTTLGPATFAEWRAAHEALGLTPGTPAFLPPEAYTQLPGADVTVTHHVQRSADARAFLRSVKAIGAGTAHAAHTPLTPTQLREVMAQFDINGSTATYEVVTIHLTRPPIRTR</sequence>
<protein>
    <submittedName>
        <fullName evidence="2">Methyltransferase domain-containing protein</fullName>
    </submittedName>
</protein>
<dbReference type="InterPro" id="IPR029063">
    <property type="entry name" value="SAM-dependent_MTases_sf"/>
</dbReference>
<keyword evidence="2" id="KW-0489">Methyltransferase</keyword>
<name>A0ABX8E4S8_9SPHN</name>
<dbReference type="GO" id="GO:0008168">
    <property type="term" value="F:methyltransferase activity"/>
    <property type="evidence" value="ECO:0007669"/>
    <property type="project" value="UniProtKB-KW"/>
</dbReference>
<dbReference type="SUPFAM" id="SSF53335">
    <property type="entry name" value="S-adenosyl-L-methionine-dependent methyltransferases"/>
    <property type="match status" value="1"/>
</dbReference>
<gene>
    <name evidence="2" type="ORF">HT578_11310</name>
</gene>
<dbReference type="Proteomes" id="UP000677126">
    <property type="component" value="Chromosome"/>
</dbReference>
<keyword evidence="3" id="KW-1185">Reference proteome</keyword>
<reference evidence="2 3" key="1">
    <citation type="journal article" date="2021" name="Int. J. Syst. Evol. Microbiol.">
        <title>Novosphingobium decolorationis sp. nov., an aniline blue-decolourizing bacterium isolated from East Pacific sediment.</title>
        <authorList>
            <person name="Chen X."/>
            <person name="Dong B."/>
            <person name="Chen T."/>
            <person name="Ren N."/>
            <person name="Wang J."/>
            <person name="Xu Y."/>
            <person name="Yang J."/>
            <person name="Zhu S."/>
            <person name="Chen J."/>
        </authorList>
    </citation>
    <scope>NUCLEOTIDE SEQUENCE [LARGE SCALE GENOMIC DNA]</scope>
    <source>
        <strain evidence="2 3">502str22</strain>
    </source>
</reference>
<proteinExistence type="predicted"/>
<dbReference type="EMBL" id="CP054856">
    <property type="protein sequence ID" value="QVM84197.1"/>
    <property type="molecule type" value="Genomic_DNA"/>
</dbReference>
<dbReference type="CDD" id="cd02440">
    <property type="entry name" value="AdoMet_MTases"/>
    <property type="match status" value="1"/>
</dbReference>
<dbReference type="Pfam" id="PF08242">
    <property type="entry name" value="Methyltransf_12"/>
    <property type="match status" value="1"/>
</dbReference>
<organism evidence="2 3">
    <name type="scientific">Novosphingobium decolorationis</name>
    <dbReference type="NCBI Taxonomy" id="2698673"/>
    <lineage>
        <taxon>Bacteria</taxon>
        <taxon>Pseudomonadati</taxon>
        <taxon>Pseudomonadota</taxon>
        <taxon>Alphaproteobacteria</taxon>
        <taxon>Sphingomonadales</taxon>
        <taxon>Sphingomonadaceae</taxon>
        <taxon>Novosphingobium</taxon>
    </lineage>
</organism>
<accession>A0ABX8E4S8</accession>
<dbReference type="PANTHER" id="PTHR43861">
    <property type="entry name" value="TRANS-ACONITATE 2-METHYLTRANSFERASE-RELATED"/>
    <property type="match status" value="1"/>
</dbReference>
<dbReference type="Gene3D" id="3.40.50.150">
    <property type="entry name" value="Vaccinia Virus protein VP39"/>
    <property type="match status" value="1"/>
</dbReference>
<feature type="domain" description="Methyltransferase type 12" evidence="1">
    <location>
        <begin position="48"/>
        <end position="142"/>
    </location>
</feature>
<dbReference type="PANTHER" id="PTHR43861:SF1">
    <property type="entry name" value="TRANS-ACONITATE 2-METHYLTRANSFERASE"/>
    <property type="match status" value="1"/>
</dbReference>
<dbReference type="InterPro" id="IPR013217">
    <property type="entry name" value="Methyltransf_12"/>
</dbReference>